<evidence type="ECO:0000313" key="2">
    <source>
        <dbReference type="Proteomes" id="UP000828941"/>
    </source>
</evidence>
<dbReference type="Proteomes" id="UP000828941">
    <property type="component" value="Chromosome 1"/>
</dbReference>
<comment type="caution">
    <text evidence="1">The sequence shown here is derived from an EMBL/GenBank/DDBJ whole genome shotgun (WGS) entry which is preliminary data.</text>
</comment>
<name>A0ACB9Q8Z6_BAUVA</name>
<proteinExistence type="predicted"/>
<evidence type="ECO:0000313" key="1">
    <source>
        <dbReference type="EMBL" id="KAI4357341.1"/>
    </source>
</evidence>
<reference evidence="1 2" key="1">
    <citation type="journal article" date="2022" name="DNA Res.">
        <title>Chromosomal-level genome assembly of the orchid tree Bauhinia variegata (Leguminosae; Cercidoideae) supports the allotetraploid origin hypothesis of Bauhinia.</title>
        <authorList>
            <person name="Zhong Y."/>
            <person name="Chen Y."/>
            <person name="Zheng D."/>
            <person name="Pang J."/>
            <person name="Liu Y."/>
            <person name="Luo S."/>
            <person name="Meng S."/>
            <person name="Qian L."/>
            <person name="Wei D."/>
            <person name="Dai S."/>
            <person name="Zhou R."/>
        </authorList>
    </citation>
    <scope>NUCLEOTIDE SEQUENCE [LARGE SCALE GENOMIC DNA]</scope>
    <source>
        <strain evidence="1">BV-YZ2020</strain>
    </source>
</reference>
<keyword evidence="2" id="KW-1185">Reference proteome</keyword>
<dbReference type="EMBL" id="CM039426">
    <property type="protein sequence ID" value="KAI4357341.1"/>
    <property type="molecule type" value="Genomic_DNA"/>
</dbReference>
<sequence length="535" mass="62313">MAMLGYEELLVSFLLFIAIHYWKSNRNSPLPNWPIVGMLWGIWCNMSNFHDYITLVLQHYGGTTKFKGPWFTNMDFLIISDPLNVQHITSKNYSNYEKGPEFHEIFDVFGDGIVNSDSEKWKSNRILYHSLFTQNRYKKLVYKTIEKEVRSSLLPFLNHASNAAGTEVDLQEALQRLTYDNICMMALGFETNSVGTYFSMSSEVAYKECLNDIGDAILYRHIVPRFLWKLQKWLQIGPERKLKEADDILSQFLNEQITSKRNEYSKHRNMEVDELHFDLLTALLEQEEGKAKFDDKFLRDTILNIFLAGRDTIGAGLTWFFWLVATHPEVEAKIVEEMRKVIVTKEENWRALSVEELGKLVYLHGAICETLRLYPPAPFEHLYALNDDVLPSGHIVKKNEMVLYSLYSMGRMKNVWGEDCLKFKPERWISEKGRITHVPSYKFIAFNTGQRNCMGKDTAFITMKMVASALLWNYHLEVMEGHQVSTSYETWLEGQGYKTVDLMEAFHYNKSKCLSVLSLPFALDVSHEWLQSLNY</sequence>
<accession>A0ACB9Q8Z6</accession>
<protein>
    <submittedName>
        <fullName evidence="1">Uncharacterized protein</fullName>
    </submittedName>
</protein>
<gene>
    <name evidence="1" type="ORF">L6164_001297</name>
</gene>
<organism evidence="1 2">
    <name type="scientific">Bauhinia variegata</name>
    <name type="common">Purple orchid tree</name>
    <name type="synonym">Phanera variegata</name>
    <dbReference type="NCBI Taxonomy" id="167791"/>
    <lineage>
        <taxon>Eukaryota</taxon>
        <taxon>Viridiplantae</taxon>
        <taxon>Streptophyta</taxon>
        <taxon>Embryophyta</taxon>
        <taxon>Tracheophyta</taxon>
        <taxon>Spermatophyta</taxon>
        <taxon>Magnoliopsida</taxon>
        <taxon>eudicotyledons</taxon>
        <taxon>Gunneridae</taxon>
        <taxon>Pentapetalae</taxon>
        <taxon>rosids</taxon>
        <taxon>fabids</taxon>
        <taxon>Fabales</taxon>
        <taxon>Fabaceae</taxon>
        <taxon>Cercidoideae</taxon>
        <taxon>Cercideae</taxon>
        <taxon>Bauhiniinae</taxon>
        <taxon>Bauhinia</taxon>
    </lineage>
</organism>